<gene>
    <name evidence="2" type="primary">LOC100897889</name>
</gene>
<protein>
    <submittedName>
        <fullName evidence="2">Uncharacterized protein LOC100897889</fullName>
    </submittedName>
</protein>
<evidence type="ECO:0000313" key="1">
    <source>
        <dbReference type="Proteomes" id="UP000694867"/>
    </source>
</evidence>
<accession>A0AAJ7L684</accession>
<reference evidence="2" key="1">
    <citation type="submission" date="2025-08" db="UniProtKB">
        <authorList>
            <consortium name="RefSeq"/>
        </authorList>
    </citation>
    <scope>IDENTIFICATION</scope>
</reference>
<sequence length="195" mass="22679">MEKLLQTTSTFGEERGLMFNPAKSAVLEFYRWEAICVPALHGYCNTVSVMSNTLRRNIETAQRQAARWALGEPARNLANEFSKGELGWSIFDEREAECKITYFKRIKEMPDERWAKRMLTMISIINARIKAVERMKTLSLIYDCDKIVVKRSEAGEACSNTFRKSVEKMIRDLVHREWRDGMSEKPSPIEIFPIF</sequence>
<organism evidence="1 2">
    <name type="scientific">Galendromus occidentalis</name>
    <name type="common">western predatory mite</name>
    <dbReference type="NCBI Taxonomy" id="34638"/>
    <lineage>
        <taxon>Eukaryota</taxon>
        <taxon>Metazoa</taxon>
        <taxon>Ecdysozoa</taxon>
        <taxon>Arthropoda</taxon>
        <taxon>Chelicerata</taxon>
        <taxon>Arachnida</taxon>
        <taxon>Acari</taxon>
        <taxon>Parasitiformes</taxon>
        <taxon>Mesostigmata</taxon>
        <taxon>Gamasina</taxon>
        <taxon>Phytoseioidea</taxon>
        <taxon>Phytoseiidae</taxon>
        <taxon>Typhlodrominae</taxon>
        <taxon>Galendromus</taxon>
    </lineage>
</organism>
<evidence type="ECO:0000313" key="2">
    <source>
        <dbReference type="RefSeq" id="XP_018495097.1"/>
    </source>
</evidence>
<dbReference type="AlphaFoldDB" id="A0AAJ7L684"/>
<dbReference type="RefSeq" id="XP_018495097.1">
    <property type="nucleotide sequence ID" value="XM_018639581.1"/>
</dbReference>
<keyword evidence="1" id="KW-1185">Reference proteome</keyword>
<proteinExistence type="predicted"/>
<name>A0AAJ7L684_9ACAR</name>
<dbReference type="KEGG" id="goe:100897889"/>
<dbReference type="Proteomes" id="UP000694867">
    <property type="component" value="Unplaced"/>
</dbReference>
<dbReference type="GeneID" id="100897889"/>